<protein>
    <recommendedName>
        <fullName evidence="8 9">Triosephosphate isomerase</fullName>
        <shortName evidence="8">TIM</shortName>
        <shortName evidence="8">TPI</shortName>
        <ecNumber evidence="8 9">5.3.1.1</ecNumber>
    </recommendedName>
    <alternativeName>
        <fullName evidence="8">Triose-phosphate isomerase</fullName>
    </alternativeName>
</protein>
<dbReference type="FunFam" id="3.20.20.70:FF:000016">
    <property type="entry name" value="Triosephosphate isomerase"/>
    <property type="match status" value="1"/>
</dbReference>
<gene>
    <name evidence="8" type="primary">tpiA</name>
    <name evidence="10" type="ORF">BHC57_10695</name>
</gene>
<feature type="active site" description="Electrophile" evidence="8">
    <location>
        <position position="105"/>
    </location>
</feature>
<dbReference type="PROSITE" id="PS00171">
    <property type="entry name" value="TIM_1"/>
    <property type="match status" value="1"/>
</dbReference>
<dbReference type="InterPro" id="IPR022896">
    <property type="entry name" value="TrioseP_Isoase_bac/euk"/>
</dbReference>
<comment type="caution">
    <text evidence="10">The sequence shown here is derived from an EMBL/GenBank/DDBJ whole genome shotgun (WGS) entry which is preliminary data.</text>
</comment>
<dbReference type="GO" id="GO:0005829">
    <property type="term" value="C:cytosol"/>
    <property type="evidence" value="ECO:0007669"/>
    <property type="project" value="TreeGrafter"/>
</dbReference>
<dbReference type="Gene3D" id="3.20.20.70">
    <property type="entry name" value="Aldolase class I"/>
    <property type="match status" value="1"/>
</dbReference>
<dbReference type="PROSITE" id="PS51440">
    <property type="entry name" value="TIM_2"/>
    <property type="match status" value="1"/>
</dbReference>
<dbReference type="Proteomes" id="UP000230463">
    <property type="component" value="Unassembled WGS sequence"/>
</dbReference>
<evidence type="ECO:0000256" key="6">
    <source>
        <dbReference type="ARBA" id="ARBA00023152"/>
    </source>
</evidence>
<evidence type="ECO:0000256" key="7">
    <source>
        <dbReference type="ARBA" id="ARBA00023235"/>
    </source>
</evidence>
<evidence type="ECO:0000256" key="2">
    <source>
        <dbReference type="ARBA" id="ARBA00004939"/>
    </source>
</evidence>
<evidence type="ECO:0000256" key="8">
    <source>
        <dbReference type="HAMAP-Rule" id="MF_00147"/>
    </source>
</evidence>
<feature type="binding site" evidence="8">
    <location>
        <begin position="238"/>
        <end position="239"/>
    </location>
    <ligand>
        <name>substrate</name>
    </ligand>
</feature>
<organism evidence="10 11">
    <name type="scientific">Snodgrassella alvi</name>
    <dbReference type="NCBI Taxonomy" id="1196083"/>
    <lineage>
        <taxon>Bacteria</taxon>
        <taxon>Pseudomonadati</taxon>
        <taxon>Pseudomonadota</taxon>
        <taxon>Betaproteobacteria</taxon>
        <taxon>Neisseriales</taxon>
        <taxon>Neisseriaceae</taxon>
        <taxon>Snodgrassella</taxon>
    </lineage>
</organism>
<reference evidence="10 11" key="1">
    <citation type="journal article" date="2017" name="MBio">
        <title>Type VI secretion-mediated competition in the bee gut microbiome.</title>
        <authorList>
            <person name="Steele M.I."/>
            <person name="Kwong W.K."/>
            <person name="Powell J.E."/>
            <person name="Whiteley M."/>
            <person name="Moran N.A."/>
        </authorList>
    </citation>
    <scope>NUCLEOTIDE SEQUENCE [LARGE SCALE GENOMIC DNA]</scope>
    <source>
        <strain evidence="10 11">HK3</strain>
    </source>
</reference>
<evidence type="ECO:0000256" key="4">
    <source>
        <dbReference type="ARBA" id="ARBA00022432"/>
    </source>
</evidence>
<dbReference type="CDD" id="cd00311">
    <property type="entry name" value="TIM"/>
    <property type="match status" value="1"/>
</dbReference>
<accession>A0A855FL20</accession>
<dbReference type="EMBL" id="MEIU01000066">
    <property type="protein sequence ID" value="PIT58929.1"/>
    <property type="molecule type" value="Genomic_DNA"/>
</dbReference>
<comment type="pathway">
    <text evidence="8 9">Carbohydrate biosynthesis; gluconeogenesis.</text>
</comment>
<dbReference type="GO" id="GO:0019563">
    <property type="term" value="P:glycerol catabolic process"/>
    <property type="evidence" value="ECO:0007669"/>
    <property type="project" value="TreeGrafter"/>
</dbReference>
<comment type="subunit">
    <text evidence="8 9">Homodimer.</text>
</comment>
<feature type="binding site" evidence="8">
    <location>
        <begin position="17"/>
        <end position="19"/>
    </location>
    <ligand>
        <name>substrate</name>
    </ligand>
</feature>
<evidence type="ECO:0000313" key="11">
    <source>
        <dbReference type="Proteomes" id="UP000230463"/>
    </source>
</evidence>
<comment type="catalytic activity">
    <reaction evidence="8 9">
        <text>D-glyceraldehyde 3-phosphate = dihydroxyacetone phosphate</text>
        <dbReference type="Rhea" id="RHEA:18585"/>
        <dbReference type="ChEBI" id="CHEBI:57642"/>
        <dbReference type="ChEBI" id="CHEBI:59776"/>
        <dbReference type="EC" id="5.3.1.1"/>
    </reaction>
</comment>
<evidence type="ECO:0000256" key="1">
    <source>
        <dbReference type="ARBA" id="ARBA00004680"/>
    </source>
</evidence>
<feature type="active site" description="Proton acceptor" evidence="8">
    <location>
        <position position="173"/>
    </location>
</feature>
<dbReference type="NCBIfam" id="TIGR00419">
    <property type="entry name" value="tim"/>
    <property type="match status" value="1"/>
</dbReference>
<keyword evidence="5 8" id="KW-0963">Cytoplasm</keyword>
<dbReference type="GO" id="GO:0006094">
    <property type="term" value="P:gluconeogenesis"/>
    <property type="evidence" value="ECO:0007669"/>
    <property type="project" value="UniProtKB-UniRule"/>
</dbReference>
<dbReference type="GO" id="GO:0004807">
    <property type="term" value="F:triose-phosphate isomerase activity"/>
    <property type="evidence" value="ECO:0007669"/>
    <property type="project" value="UniProtKB-UniRule"/>
</dbReference>
<dbReference type="RefSeq" id="WP_257389823.1">
    <property type="nucleotide sequence ID" value="NZ_MEIU01000066.1"/>
</dbReference>
<dbReference type="PANTHER" id="PTHR21139">
    <property type="entry name" value="TRIOSEPHOSPHATE ISOMERASE"/>
    <property type="match status" value="1"/>
</dbReference>
<dbReference type="GO" id="GO:0006096">
    <property type="term" value="P:glycolytic process"/>
    <property type="evidence" value="ECO:0007669"/>
    <property type="project" value="UniProtKB-UniRule"/>
</dbReference>
<keyword evidence="6 8" id="KW-0324">Glycolysis</keyword>
<evidence type="ECO:0000256" key="5">
    <source>
        <dbReference type="ARBA" id="ARBA00022490"/>
    </source>
</evidence>
<dbReference type="InterPro" id="IPR000652">
    <property type="entry name" value="Triosephosphate_isomerase"/>
</dbReference>
<keyword evidence="4 8" id="KW-0312">Gluconeogenesis</keyword>
<dbReference type="PANTHER" id="PTHR21139:SF42">
    <property type="entry name" value="TRIOSEPHOSPHATE ISOMERASE"/>
    <property type="match status" value="1"/>
</dbReference>
<comment type="similarity">
    <text evidence="3 8 9">Belongs to the triosephosphate isomerase family.</text>
</comment>
<dbReference type="EC" id="5.3.1.1" evidence="8 9"/>
<comment type="pathway">
    <text evidence="2">Carbohydrate metabolism; erythritol degradation.</text>
</comment>
<comment type="function">
    <text evidence="8">Involved in the gluconeogenesis. Catalyzes stereospecifically the conversion of dihydroxyacetone phosphate (DHAP) to D-glyceraldehyde-3-phosphate (G3P).</text>
</comment>
<dbReference type="GO" id="GO:0046166">
    <property type="term" value="P:glyceraldehyde-3-phosphate biosynthetic process"/>
    <property type="evidence" value="ECO:0007669"/>
    <property type="project" value="TreeGrafter"/>
</dbReference>
<sequence>MNQGNISMWQQKWVIGNWKMNGSNATNQELLQALLKPVDAAAAHVYCGVAVPNVYLSAASEFAAGSALAVGAEDVSRFAANGAFTGEVNARMLADVGAQFVLIGHSERRQYFQEDNEELQSKVQNSVAAGVLPILCVGETLAEREAGQEQQVVSAQLALLAQLGLKEVVVAYEPVWAIGTGKVPAVAQIADMHELIYQQILSLCGEDVKIRVLYGGSVNASNAGEILAVSHVDGALVGGASLQADSFTAIIQAAYAPA</sequence>
<dbReference type="UniPathway" id="UPA00109">
    <property type="reaction ID" value="UER00189"/>
</dbReference>
<name>A0A855FL20_9NEIS</name>
<evidence type="ECO:0000256" key="3">
    <source>
        <dbReference type="ARBA" id="ARBA00007422"/>
    </source>
</evidence>
<dbReference type="InterPro" id="IPR035990">
    <property type="entry name" value="TIM_sf"/>
</dbReference>
<evidence type="ECO:0000256" key="9">
    <source>
        <dbReference type="RuleBase" id="RU363013"/>
    </source>
</evidence>
<comment type="pathway">
    <text evidence="1 8 9">Carbohydrate degradation; glycolysis; D-glyceraldehyde 3-phosphate from glycerone phosphate: step 1/1.</text>
</comment>
<feature type="binding site" evidence="8">
    <location>
        <position position="179"/>
    </location>
    <ligand>
        <name>substrate</name>
    </ligand>
</feature>
<comment type="subcellular location">
    <subcellularLocation>
        <location evidence="8 9">Cytoplasm</location>
    </subcellularLocation>
</comment>
<proteinExistence type="inferred from homology"/>
<feature type="binding site" evidence="8">
    <location>
        <position position="217"/>
    </location>
    <ligand>
        <name>substrate</name>
    </ligand>
</feature>
<dbReference type="Pfam" id="PF00121">
    <property type="entry name" value="TIM"/>
    <property type="match status" value="1"/>
</dbReference>
<keyword evidence="7 8" id="KW-0413">Isomerase</keyword>
<dbReference type="InterPro" id="IPR020861">
    <property type="entry name" value="Triosephosphate_isomerase_AS"/>
</dbReference>
<dbReference type="AlphaFoldDB" id="A0A855FL20"/>
<evidence type="ECO:0000313" key="10">
    <source>
        <dbReference type="EMBL" id="PIT58929.1"/>
    </source>
</evidence>
<dbReference type="SUPFAM" id="SSF51351">
    <property type="entry name" value="Triosephosphate isomerase (TIM)"/>
    <property type="match status" value="1"/>
</dbReference>
<dbReference type="UniPathway" id="UPA00138"/>
<dbReference type="HAMAP" id="MF_00147_B">
    <property type="entry name" value="TIM_B"/>
    <property type="match status" value="1"/>
</dbReference>
<dbReference type="InterPro" id="IPR013785">
    <property type="entry name" value="Aldolase_TIM"/>
</dbReference>